<keyword evidence="1" id="KW-0732">Signal</keyword>
<dbReference type="EMBL" id="CP062006">
    <property type="protein sequence ID" value="QTC87315.1"/>
    <property type="molecule type" value="Genomic_DNA"/>
</dbReference>
<accession>A0ABX7SLW5</accession>
<organism evidence="3 4">
    <name type="scientific">Brevundimonas pondensis</name>
    <dbReference type="NCBI Taxonomy" id="2774189"/>
    <lineage>
        <taxon>Bacteria</taxon>
        <taxon>Pseudomonadati</taxon>
        <taxon>Pseudomonadota</taxon>
        <taxon>Alphaproteobacteria</taxon>
        <taxon>Caulobacterales</taxon>
        <taxon>Caulobacteraceae</taxon>
        <taxon>Brevundimonas</taxon>
    </lineage>
</organism>
<reference evidence="3 4" key="1">
    <citation type="submission" date="2020-09" db="EMBL/GenBank/DDBJ databases">
        <title>Brevundimonas sp. LVF1 isolated from an oligotrophic pond in Goettingen, Germany.</title>
        <authorList>
            <person name="Friedrich I."/>
            <person name="Klassen A."/>
            <person name="Neubauer H."/>
            <person name="Schneider D."/>
            <person name="Hertel R."/>
            <person name="Daniel R."/>
        </authorList>
    </citation>
    <scope>NUCLEOTIDE SEQUENCE [LARGE SCALE GENOMIC DNA]</scope>
    <source>
        <strain evidence="3 4">LVF1</strain>
    </source>
</reference>
<dbReference type="Pfam" id="PF02563">
    <property type="entry name" value="Poly_export"/>
    <property type="match status" value="1"/>
</dbReference>
<dbReference type="PROSITE" id="PS51257">
    <property type="entry name" value="PROKAR_LIPOPROTEIN"/>
    <property type="match status" value="1"/>
</dbReference>
<keyword evidence="4" id="KW-1185">Reference proteome</keyword>
<gene>
    <name evidence="3" type="ORF">IFE19_14645</name>
</gene>
<dbReference type="Gene3D" id="3.30.1950.10">
    <property type="entry name" value="wza like domain"/>
    <property type="match status" value="1"/>
</dbReference>
<feature type="domain" description="Polysaccharide export protein N-terminal" evidence="2">
    <location>
        <begin position="75"/>
        <end position="169"/>
    </location>
</feature>
<protein>
    <submittedName>
        <fullName evidence="3">Polysaccharide export protein</fullName>
    </submittedName>
</protein>
<evidence type="ECO:0000313" key="4">
    <source>
        <dbReference type="Proteomes" id="UP000663942"/>
    </source>
</evidence>
<evidence type="ECO:0000313" key="3">
    <source>
        <dbReference type="EMBL" id="QTC87315.1"/>
    </source>
</evidence>
<evidence type="ECO:0000256" key="1">
    <source>
        <dbReference type="ARBA" id="ARBA00022729"/>
    </source>
</evidence>
<dbReference type="Gene3D" id="3.10.560.10">
    <property type="entry name" value="Outer membrane lipoprotein wza domain like"/>
    <property type="match status" value="2"/>
</dbReference>
<sequence length="388" mass="40404">MSRHLLTLVLAAAVSACTTLPRDGPANRTITRAANDPQGADFNLLELDYAVSERIRRVPFSMMGSLAPAGASAPVDVIQVGDALAISIYEPGGGLFGGSMALGGAAGAVAAVPTANQALPSTVVDRQGAVSIPFAGQVRVAGMTPNEAQQAIRRALAGKAVNPQVIVGVTGSSANGVTVIGAAKQAGRVPLSLSNDTVIDVIAAAGGVDGPPENVIVTLTRGSNSVKVALTDLYRHPAENIRLQRGDQLNLELKPRRFSSFGALGKVSLSDMPTGDVTLTSALSSLGGLDNNSANARSVLVFRFERPEVADALGVTGPRSERGVPVVYRLNLNDPAGFFTANNFIIQPEDVIYVPRADSAELRKFFEFVQTITRVIYDVRVTGTFGSD</sequence>
<dbReference type="Proteomes" id="UP000663942">
    <property type="component" value="Chromosome"/>
</dbReference>
<dbReference type="InterPro" id="IPR049712">
    <property type="entry name" value="Poly_export"/>
</dbReference>
<name>A0ABX7SLW5_9CAUL</name>
<dbReference type="RefSeq" id="WP_207823501.1">
    <property type="nucleotide sequence ID" value="NZ_CP062006.1"/>
</dbReference>
<proteinExistence type="predicted"/>
<dbReference type="InterPro" id="IPR003715">
    <property type="entry name" value="Poly_export_N"/>
</dbReference>
<evidence type="ECO:0000259" key="2">
    <source>
        <dbReference type="Pfam" id="PF02563"/>
    </source>
</evidence>
<dbReference type="PANTHER" id="PTHR33619:SF3">
    <property type="entry name" value="POLYSACCHARIDE EXPORT PROTEIN GFCE-RELATED"/>
    <property type="match status" value="1"/>
</dbReference>
<dbReference type="PANTHER" id="PTHR33619">
    <property type="entry name" value="POLYSACCHARIDE EXPORT PROTEIN GFCE-RELATED"/>
    <property type="match status" value="1"/>
</dbReference>